<evidence type="ECO:0000256" key="1">
    <source>
        <dbReference type="ARBA" id="ARBA00004202"/>
    </source>
</evidence>
<dbReference type="HOGENOM" id="CLU_000604_86_2_11"/>
<comment type="similarity">
    <text evidence="2">Belongs to the ABC transporter superfamily.</text>
</comment>
<evidence type="ECO:0000256" key="5">
    <source>
        <dbReference type="ARBA" id="ARBA00022741"/>
    </source>
</evidence>
<feature type="domain" description="ABC transporter" evidence="8">
    <location>
        <begin position="4"/>
        <end position="248"/>
    </location>
</feature>
<dbReference type="Proteomes" id="UP000006281">
    <property type="component" value="Chromosome"/>
</dbReference>
<evidence type="ECO:0000256" key="6">
    <source>
        <dbReference type="ARBA" id="ARBA00022840"/>
    </source>
</evidence>
<organism evidence="9 10">
    <name type="scientific">Saccharothrix espanaensis (strain ATCC 51144 / DSM 44229 / JCM 9112 / NBRC 15066 / NRRL 15764)</name>
    <dbReference type="NCBI Taxonomy" id="1179773"/>
    <lineage>
        <taxon>Bacteria</taxon>
        <taxon>Bacillati</taxon>
        <taxon>Actinomycetota</taxon>
        <taxon>Actinomycetes</taxon>
        <taxon>Pseudonocardiales</taxon>
        <taxon>Pseudonocardiaceae</taxon>
        <taxon>Saccharothrix</taxon>
    </lineage>
</organism>
<dbReference type="EMBL" id="HE804045">
    <property type="protein sequence ID" value="CCH32485.1"/>
    <property type="molecule type" value="Genomic_DNA"/>
</dbReference>
<dbReference type="SMART" id="SM00382">
    <property type="entry name" value="AAA"/>
    <property type="match status" value="2"/>
</dbReference>
<dbReference type="InterPro" id="IPR027417">
    <property type="entry name" value="P-loop_NTPase"/>
</dbReference>
<dbReference type="PATRIC" id="fig|1179773.3.peg.5249"/>
<dbReference type="NCBIfam" id="NF007739">
    <property type="entry name" value="PRK10419.1"/>
    <property type="match status" value="2"/>
</dbReference>
<sequence length="602" mass="64890">MSLLTVDSVDISHRGRRLVRDVGFSVDAGTSVGIVGESGSGKSLTVRSLVGLLPAGVSATGSVTFDGWELLGLPERGLRTVRGGRISLLMQDPFSMLNPVQTVFAHVAEGLAAEIRRNRAKVRAEVHGRLEEVGLDPARVARRYPFQLSGGMRQRVALAAALAGDPDLLIADEPTTALDATTQAQVLAMLDSLRRRRGMALVLVTHDLGVAFSVCDRIMVMYAGSLVEQAPADELRRDPRHPYTAGLLGSHLPVDRRVETMRSIPGRVPPADSVGGQCGFASRCAWAVDACRAERPLLTLTTPGHTTACLRVDEIAPDLLGPAEQEGQDTGDANVAAPGVLLTVRDLRKSYRDLSAAKQRTDAVKGVSFDVGVHESVGLVGESGSGKTTIARTLLGLARPDSGTIGLGGLDLTDYRRLSREQSRGVAHLVQVVFQDPYSSLNPARTIGATLREAITARDRAADHRAETAELLAQVGLTEQHARRRPAQLSGGERQRIAIARAVALRPRLLICDEPVAALDVSVRAEILTLLRELQRRYRMSMLFITHELSVVRQMTDRVLVLYRGEIVEQGRTALVLDNPGHEYTARLVGSVLGLDQEGVTR</sequence>
<dbReference type="NCBIfam" id="NF008453">
    <property type="entry name" value="PRK11308.1"/>
    <property type="match status" value="2"/>
</dbReference>
<keyword evidence="5" id="KW-0547">Nucleotide-binding</keyword>
<dbReference type="PANTHER" id="PTHR43297:SF2">
    <property type="entry name" value="DIPEPTIDE TRANSPORT ATP-BINDING PROTEIN DPPD"/>
    <property type="match status" value="1"/>
</dbReference>
<protein>
    <submittedName>
        <fullName evidence="9">ABC-type transporter, ATPase subunit</fullName>
    </submittedName>
</protein>
<evidence type="ECO:0000256" key="3">
    <source>
        <dbReference type="ARBA" id="ARBA00022448"/>
    </source>
</evidence>
<comment type="subcellular location">
    <subcellularLocation>
        <location evidence="1">Cell membrane</location>
        <topology evidence="1">Peripheral membrane protein</topology>
    </subcellularLocation>
</comment>
<dbReference type="RefSeq" id="WP_015102597.1">
    <property type="nucleotide sequence ID" value="NC_019673.1"/>
</dbReference>
<keyword evidence="10" id="KW-1185">Reference proteome</keyword>
<dbReference type="InterPro" id="IPR003593">
    <property type="entry name" value="AAA+_ATPase"/>
</dbReference>
<evidence type="ECO:0000259" key="8">
    <source>
        <dbReference type="PROSITE" id="PS50893"/>
    </source>
</evidence>
<dbReference type="Pfam" id="PF00005">
    <property type="entry name" value="ABC_tran"/>
    <property type="match status" value="2"/>
</dbReference>
<keyword evidence="4" id="KW-1003">Cell membrane</keyword>
<keyword evidence="3" id="KW-0813">Transport</keyword>
<evidence type="ECO:0000256" key="7">
    <source>
        <dbReference type="ARBA" id="ARBA00023136"/>
    </source>
</evidence>
<dbReference type="BioCyc" id="SESP1179773:BN6_RS25240-MONOMER"/>
<dbReference type="AlphaFoldDB" id="K0JX74"/>
<dbReference type="GO" id="GO:0005886">
    <property type="term" value="C:plasma membrane"/>
    <property type="evidence" value="ECO:0007669"/>
    <property type="project" value="UniProtKB-SubCell"/>
</dbReference>
<dbReference type="PROSITE" id="PS50893">
    <property type="entry name" value="ABC_TRANSPORTER_2"/>
    <property type="match status" value="2"/>
</dbReference>
<keyword evidence="7" id="KW-0472">Membrane</keyword>
<dbReference type="eggNOG" id="COG4172">
    <property type="taxonomic scope" value="Bacteria"/>
</dbReference>
<dbReference type="Gene3D" id="3.40.50.300">
    <property type="entry name" value="P-loop containing nucleotide triphosphate hydrolases"/>
    <property type="match status" value="2"/>
</dbReference>
<dbReference type="PANTHER" id="PTHR43297">
    <property type="entry name" value="OLIGOPEPTIDE TRANSPORT ATP-BINDING PROTEIN APPD"/>
    <property type="match status" value="1"/>
</dbReference>
<name>K0JX74_SACES</name>
<dbReference type="SUPFAM" id="SSF52540">
    <property type="entry name" value="P-loop containing nucleoside triphosphate hydrolases"/>
    <property type="match status" value="2"/>
</dbReference>
<reference evidence="9 10" key="1">
    <citation type="journal article" date="2012" name="BMC Genomics">
        <title>Complete genome sequence of Saccharothrix espanaensis DSM 44229T and comparison to the other completely sequenced Pseudonocardiaceae.</title>
        <authorList>
            <person name="Strobel T."/>
            <person name="Al-Dilaimi A."/>
            <person name="Blom J."/>
            <person name="Gessner A."/>
            <person name="Kalinowski J."/>
            <person name="Luzhetska M."/>
            <person name="Puhler A."/>
            <person name="Szczepanowski R."/>
            <person name="Bechthold A."/>
            <person name="Ruckert C."/>
        </authorList>
    </citation>
    <scope>NUCLEOTIDE SEQUENCE [LARGE SCALE GENOMIC DNA]</scope>
    <source>
        <strain evidence="10">ATCC 51144 / DSM 44229 / JCM 9112 / NBRC 15066 / NRRL 15764</strain>
    </source>
</reference>
<dbReference type="NCBIfam" id="TIGR01727">
    <property type="entry name" value="oligo_HPY"/>
    <property type="match status" value="1"/>
</dbReference>
<dbReference type="GO" id="GO:0005524">
    <property type="term" value="F:ATP binding"/>
    <property type="evidence" value="ECO:0007669"/>
    <property type="project" value="UniProtKB-KW"/>
</dbReference>
<evidence type="ECO:0000313" key="10">
    <source>
        <dbReference type="Proteomes" id="UP000006281"/>
    </source>
</evidence>
<dbReference type="Pfam" id="PF08352">
    <property type="entry name" value="oligo_HPY"/>
    <property type="match status" value="2"/>
</dbReference>
<dbReference type="STRING" id="1179773.BN6_52200"/>
<dbReference type="OrthoDB" id="3169708at2"/>
<evidence type="ECO:0000313" key="9">
    <source>
        <dbReference type="EMBL" id="CCH32485.1"/>
    </source>
</evidence>
<dbReference type="CDD" id="cd03257">
    <property type="entry name" value="ABC_NikE_OppD_transporters"/>
    <property type="match status" value="2"/>
</dbReference>
<dbReference type="InterPro" id="IPR017871">
    <property type="entry name" value="ABC_transporter-like_CS"/>
</dbReference>
<dbReference type="GO" id="GO:0015833">
    <property type="term" value="P:peptide transport"/>
    <property type="evidence" value="ECO:0007669"/>
    <property type="project" value="InterPro"/>
</dbReference>
<gene>
    <name evidence="9" type="ordered locus">BN6_52200</name>
</gene>
<evidence type="ECO:0000256" key="2">
    <source>
        <dbReference type="ARBA" id="ARBA00005417"/>
    </source>
</evidence>
<accession>K0JX74</accession>
<dbReference type="InterPro" id="IPR003439">
    <property type="entry name" value="ABC_transporter-like_ATP-bd"/>
</dbReference>
<proteinExistence type="inferred from homology"/>
<feature type="domain" description="ABC transporter" evidence="8">
    <location>
        <begin position="342"/>
        <end position="589"/>
    </location>
</feature>
<dbReference type="PROSITE" id="PS00211">
    <property type="entry name" value="ABC_TRANSPORTER_1"/>
    <property type="match status" value="2"/>
</dbReference>
<dbReference type="GO" id="GO:0016887">
    <property type="term" value="F:ATP hydrolysis activity"/>
    <property type="evidence" value="ECO:0007669"/>
    <property type="project" value="InterPro"/>
</dbReference>
<dbReference type="InterPro" id="IPR050388">
    <property type="entry name" value="ABC_Ni/Peptide_Import"/>
</dbReference>
<evidence type="ECO:0000256" key="4">
    <source>
        <dbReference type="ARBA" id="ARBA00022475"/>
    </source>
</evidence>
<dbReference type="KEGG" id="sesp:BN6_52200"/>
<keyword evidence="6" id="KW-0067">ATP-binding</keyword>
<dbReference type="InterPro" id="IPR013563">
    <property type="entry name" value="Oligopep_ABC_C"/>
</dbReference>